<accession>N0E332</accession>
<sequence>MTRAAGELAALVVAESGAVAGFTPGAEPRRRDAGIQLHTSVTPFSQLLAGHCGH</sequence>
<dbReference type="EMBL" id="CAIZ01000053">
    <property type="protein sequence ID" value="CCH69299.1"/>
    <property type="molecule type" value="Genomic_DNA"/>
</dbReference>
<comment type="caution">
    <text evidence="1">The sequence shown here is derived from an EMBL/GenBank/DDBJ whole genome shotgun (WGS) entry which is preliminary data.</text>
</comment>
<dbReference type="AlphaFoldDB" id="N0E332"/>
<evidence type="ECO:0000313" key="1">
    <source>
        <dbReference type="EMBL" id="CCH69299.1"/>
    </source>
</evidence>
<proteinExistence type="predicted"/>
<name>N0E332_9MICO</name>
<keyword evidence="2" id="KW-1185">Reference proteome</keyword>
<dbReference type="HOGENOM" id="CLU_3048909_0_0_11"/>
<protein>
    <submittedName>
        <fullName evidence="1">Putative FMN reductase</fullName>
    </submittedName>
</protein>
<dbReference type="STRING" id="1193181.BN10_1460007"/>
<gene>
    <name evidence="1" type="ORF">BN10_1460007</name>
</gene>
<evidence type="ECO:0000313" key="2">
    <source>
        <dbReference type="Proteomes" id="UP000013167"/>
    </source>
</evidence>
<organism evidence="1 2">
    <name type="scientific">Phycicoccus elongatus Lp2</name>
    <dbReference type="NCBI Taxonomy" id="1193181"/>
    <lineage>
        <taxon>Bacteria</taxon>
        <taxon>Bacillati</taxon>
        <taxon>Actinomycetota</taxon>
        <taxon>Actinomycetes</taxon>
        <taxon>Micrococcales</taxon>
        <taxon>Intrasporangiaceae</taxon>
        <taxon>Phycicoccus</taxon>
    </lineage>
</organism>
<dbReference type="Proteomes" id="UP000013167">
    <property type="component" value="Unassembled WGS sequence"/>
</dbReference>
<reference evidence="1 2" key="1">
    <citation type="journal article" date="2013" name="ISME J.">
        <title>A metabolic model for members of the genus Tetrasphaera involved in enhanced biological phosphorus removal.</title>
        <authorList>
            <person name="Kristiansen R."/>
            <person name="Nguyen H.T.T."/>
            <person name="Saunders A.M."/>
            <person name="Nielsen J.L."/>
            <person name="Wimmer R."/>
            <person name="Le V.Q."/>
            <person name="McIlroy S.J."/>
            <person name="Petrovski S."/>
            <person name="Seviour R.J."/>
            <person name="Calteau A."/>
            <person name="Nielsen K.L."/>
            <person name="Nielsen P.H."/>
        </authorList>
    </citation>
    <scope>NUCLEOTIDE SEQUENCE [LARGE SCALE GENOMIC DNA]</scope>
    <source>
        <strain evidence="1 2">Lp2</strain>
    </source>
</reference>